<dbReference type="Proteomes" id="UP001419268">
    <property type="component" value="Unassembled WGS sequence"/>
</dbReference>
<reference evidence="2 3" key="1">
    <citation type="submission" date="2024-01" db="EMBL/GenBank/DDBJ databases">
        <title>Genome assemblies of Stephania.</title>
        <authorList>
            <person name="Yang L."/>
        </authorList>
    </citation>
    <scope>NUCLEOTIDE SEQUENCE [LARGE SCALE GENOMIC DNA]</scope>
    <source>
        <strain evidence="2">JXDWG</strain>
        <tissue evidence="2">Leaf</tissue>
    </source>
</reference>
<feature type="region of interest" description="Disordered" evidence="1">
    <location>
        <begin position="66"/>
        <end position="85"/>
    </location>
</feature>
<gene>
    <name evidence="2" type="ORF">Scep_005995</name>
</gene>
<evidence type="ECO:0000256" key="1">
    <source>
        <dbReference type="SAM" id="MobiDB-lite"/>
    </source>
</evidence>
<proteinExistence type="predicted"/>
<comment type="caution">
    <text evidence="2">The sequence shown here is derived from an EMBL/GenBank/DDBJ whole genome shotgun (WGS) entry which is preliminary data.</text>
</comment>
<sequence>MSVPPIWLFSGGIKPDCHLDRPMRKAPAMVEGEIYSNILGRGAGNHLIGTFSLLLHIVMQVVQPSDSFEQWNHSPPLSSSSSLHD</sequence>
<dbReference type="EMBL" id="JBBNAG010000003">
    <property type="protein sequence ID" value="KAK9147238.1"/>
    <property type="molecule type" value="Genomic_DNA"/>
</dbReference>
<dbReference type="AlphaFoldDB" id="A0AAP0K771"/>
<protein>
    <submittedName>
        <fullName evidence="2">Uncharacterized protein</fullName>
    </submittedName>
</protein>
<evidence type="ECO:0000313" key="3">
    <source>
        <dbReference type="Proteomes" id="UP001419268"/>
    </source>
</evidence>
<name>A0AAP0K771_9MAGN</name>
<accession>A0AAP0K771</accession>
<keyword evidence="3" id="KW-1185">Reference proteome</keyword>
<evidence type="ECO:0000313" key="2">
    <source>
        <dbReference type="EMBL" id="KAK9147238.1"/>
    </source>
</evidence>
<feature type="compositionally biased region" description="Low complexity" evidence="1">
    <location>
        <begin position="73"/>
        <end position="85"/>
    </location>
</feature>
<organism evidence="2 3">
    <name type="scientific">Stephania cephalantha</name>
    <dbReference type="NCBI Taxonomy" id="152367"/>
    <lineage>
        <taxon>Eukaryota</taxon>
        <taxon>Viridiplantae</taxon>
        <taxon>Streptophyta</taxon>
        <taxon>Embryophyta</taxon>
        <taxon>Tracheophyta</taxon>
        <taxon>Spermatophyta</taxon>
        <taxon>Magnoliopsida</taxon>
        <taxon>Ranunculales</taxon>
        <taxon>Menispermaceae</taxon>
        <taxon>Menispermoideae</taxon>
        <taxon>Cissampelideae</taxon>
        <taxon>Stephania</taxon>
    </lineage>
</organism>